<feature type="non-terminal residue" evidence="1">
    <location>
        <position position="1"/>
    </location>
</feature>
<accession>A0ACA9NJZ1</accession>
<dbReference type="EMBL" id="CAJVQC010013900">
    <property type="protein sequence ID" value="CAG8652330.1"/>
    <property type="molecule type" value="Genomic_DNA"/>
</dbReference>
<sequence>ETKKDIISNASEIQPYRKLLRFEQVQNPLSSLKKLERKIIGEARTHSPRNVYMYTDIEVNKIVLYTKYENEEINAAFINAIKQYKPVIHFYGGKRPPSPNSSPNSTHTKREIDRQIINGDGIYHLNAGFGCTPGFWVRGDVDEDGDAENDYIVTAGHYKIGSMVYHDIGETDFGLIQITNKDIKPTRKIRNTNSNQYSELHIGDDNPISTHNAHLCKSGLTTFLTCGYTKSFSGFIFNGGAVYDDLIITTMRADVEYIAITVKSENILDGTPGYLILGSFSIKITTIKIVFFVKDDLADK</sequence>
<organism evidence="1 2">
    <name type="scientific">Racocetra persica</name>
    <dbReference type="NCBI Taxonomy" id="160502"/>
    <lineage>
        <taxon>Eukaryota</taxon>
        <taxon>Fungi</taxon>
        <taxon>Fungi incertae sedis</taxon>
        <taxon>Mucoromycota</taxon>
        <taxon>Glomeromycotina</taxon>
        <taxon>Glomeromycetes</taxon>
        <taxon>Diversisporales</taxon>
        <taxon>Gigasporaceae</taxon>
        <taxon>Racocetra</taxon>
    </lineage>
</organism>
<protein>
    <submittedName>
        <fullName evidence="1">25613_t:CDS:1</fullName>
    </submittedName>
</protein>
<name>A0ACA9NJZ1_9GLOM</name>
<feature type="non-terminal residue" evidence="1">
    <location>
        <position position="300"/>
    </location>
</feature>
<gene>
    <name evidence="1" type="ORF">RPERSI_LOCUS7927</name>
</gene>
<evidence type="ECO:0000313" key="1">
    <source>
        <dbReference type="EMBL" id="CAG8652330.1"/>
    </source>
</evidence>
<keyword evidence="2" id="KW-1185">Reference proteome</keyword>
<reference evidence="1" key="1">
    <citation type="submission" date="2021-06" db="EMBL/GenBank/DDBJ databases">
        <authorList>
            <person name="Kallberg Y."/>
            <person name="Tangrot J."/>
            <person name="Rosling A."/>
        </authorList>
    </citation>
    <scope>NUCLEOTIDE SEQUENCE</scope>
    <source>
        <strain evidence="1">MA461A</strain>
    </source>
</reference>
<dbReference type="Proteomes" id="UP000789920">
    <property type="component" value="Unassembled WGS sequence"/>
</dbReference>
<proteinExistence type="predicted"/>
<comment type="caution">
    <text evidence="1">The sequence shown here is derived from an EMBL/GenBank/DDBJ whole genome shotgun (WGS) entry which is preliminary data.</text>
</comment>
<evidence type="ECO:0000313" key="2">
    <source>
        <dbReference type="Proteomes" id="UP000789920"/>
    </source>
</evidence>